<name>A0A2N5M5N4_9BACI</name>
<evidence type="ECO:0000313" key="5">
    <source>
        <dbReference type="Proteomes" id="UP000234748"/>
    </source>
</evidence>
<evidence type="ECO:0000256" key="1">
    <source>
        <dbReference type="ARBA" id="ARBA00022987"/>
    </source>
</evidence>
<sequence length="258" mass="29206">MSQEESMGIYIFCGIQTETDESFDTVEIEGETKELFTVRYRDAAIVAAEVPMKIYHPNKENLLMHQNAVANVMKKNDTVIPVSFGNVFQSKEDVGVLLENLYPQFEKLFPEIKGKIELGLKVIGKKEYLESQINENSKIDRMAKSVKGKSEAASYYERIQLGGAAQKIITSLQQEVKSEVSAPLAELAEASKINDPIGEKMLLNAAFLVDRDKEAEFDQKVNEIHEEWKDKVDFNYSGPWPAYNFINIRLKVEDPDAS</sequence>
<dbReference type="OrthoDB" id="144737at2"/>
<reference evidence="4 5" key="1">
    <citation type="submission" date="2017-11" db="EMBL/GenBank/DDBJ databases">
        <title>Comparitive Functional Genomics of Dry Heat Resistant strains isolated from the Viking Spacecraft.</title>
        <authorList>
            <person name="Seuylemezian A."/>
            <person name="Cooper K."/>
            <person name="Vaishampayan P."/>
        </authorList>
    </citation>
    <scope>NUCLEOTIDE SEQUENCE [LARGE SCALE GENOMIC DNA]</scope>
    <source>
        <strain evidence="4 5">V1-29</strain>
    </source>
</reference>
<dbReference type="InterPro" id="IPR009430">
    <property type="entry name" value="GvpL/GvpF"/>
</dbReference>
<protein>
    <submittedName>
        <fullName evidence="4">Gas vesicle protein GvpF</fullName>
    </submittedName>
</protein>
<dbReference type="EMBL" id="PGUY01000036">
    <property type="protein sequence ID" value="PLT29678.1"/>
    <property type="molecule type" value="Genomic_DNA"/>
</dbReference>
<dbReference type="GO" id="GO:0031411">
    <property type="term" value="C:gas vesicle"/>
    <property type="evidence" value="ECO:0007669"/>
    <property type="project" value="UniProtKB-SubCell"/>
</dbReference>
<comment type="subcellular location">
    <subcellularLocation>
        <location evidence="2">Gas vesicle</location>
    </subcellularLocation>
</comment>
<keyword evidence="1" id="KW-0304">Gas vesicle</keyword>
<dbReference type="PANTHER" id="PTHR36852:SF1">
    <property type="entry name" value="PROTEIN GVPL 2"/>
    <property type="match status" value="1"/>
</dbReference>
<dbReference type="Pfam" id="PF06386">
    <property type="entry name" value="GvpL_GvpF"/>
    <property type="match status" value="1"/>
</dbReference>
<comment type="similarity">
    <text evidence="3">Belongs to the gas vesicle GvpF/GvpL family.</text>
</comment>
<proteinExistence type="inferred from homology"/>
<dbReference type="RefSeq" id="WP_101642276.1">
    <property type="nucleotide sequence ID" value="NZ_PGUY01000036.1"/>
</dbReference>
<evidence type="ECO:0000256" key="2">
    <source>
        <dbReference type="ARBA" id="ARBA00035108"/>
    </source>
</evidence>
<dbReference type="GO" id="GO:0031412">
    <property type="term" value="P:gas vesicle organization"/>
    <property type="evidence" value="ECO:0007669"/>
    <property type="project" value="InterPro"/>
</dbReference>
<evidence type="ECO:0000313" key="4">
    <source>
        <dbReference type="EMBL" id="PLT29678.1"/>
    </source>
</evidence>
<comment type="caution">
    <text evidence="4">The sequence shown here is derived from an EMBL/GenBank/DDBJ whole genome shotgun (WGS) entry which is preliminary data.</text>
</comment>
<keyword evidence="5" id="KW-1185">Reference proteome</keyword>
<dbReference type="Proteomes" id="UP000234748">
    <property type="component" value="Unassembled WGS sequence"/>
</dbReference>
<gene>
    <name evidence="4" type="ORF">CUU66_11595</name>
</gene>
<organism evidence="4 5">
    <name type="scientific">Peribacillus deserti</name>
    <dbReference type="NCBI Taxonomy" id="673318"/>
    <lineage>
        <taxon>Bacteria</taxon>
        <taxon>Bacillati</taxon>
        <taxon>Bacillota</taxon>
        <taxon>Bacilli</taxon>
        <taxon>Bacillales</taxon>
        <taxon>Bacillaceae</taxon>
        <taxon>Peribacillus</taxon>
    </lineage>
</organism>
<accession>A0A2N5M5N4</accession>
<dbReference type="PANTHER" id="PTHR36852">
    <property type="entry name" value="PROTEIN GVPL 2"/>
    <property type="match status" value="1"/>
</dbReference>
<dbReference type="AlphaFoldDB" id="A0A2N5M5N4"/>
<evidence type="ECO:0000256" key="3">
    <source>
        <dbReference type="ARBA" id="ARBA00035643"/>
    </source>
</evidence>